<name>A0ACB7SJN6_HYAAI</name>
<accession>A0ACB7SJN6</accession>
<comment type="caution">
    <text evidence="1">The sequence shown here is derived from an EMBL/GenBank/DDBJ whole genome shotgun (WGS) entry which is preliminary data.</text>
</comment>
<proteinExistence type="predicted"/>
<evidence type="ECO:0000313" key="2">
    <source>
        <dbReference type="Proteomes" id="UP000821845"/>
    </source>
</evidence>
<sequence length="102" mass="11023">MRSSLEGPFRDHPFSRCGVCELASVRSTTNTFCGSLRSGGRVAQGRLRPWLGGRRRAFARRGSGTGRGLSRITLWYTLQGLLLWGATESGAARLATAAVLPE</sequence>
<evidence type="ECO:0000313" key="1">
    <source>
        <dbReference type="EMBL" id="KAH6932874.1"/>
    </source>
</evidence>
<reference evidence="1" key="1">
    <citation type="submission" date="2020-05" db="EMBL/GenBank/DDBJ databases">
        <title>Large-scale comparative analyses of tick genomes elucidate their genetic diversity and vector capacities.</title>
        <authorList>
            <person name="Jia N."/>
            <person name="Wang J."/>
            <person name="Shi W."/>
            <person name="Du L."/>
            <person name="Sun Y."/>
            <person name="Zhan W."/>
            <person name="Jiang J."/>
            <person name="Wang Q."/>
            <person name="Zhang B."/>
            <person name="Ji P."/>
            <person name="Sakyi L.B."/>
            <person name="Cui X."/>
            <person name="Yuan T."/>
            <person name="Jiang B."/>
            <person name="Yang W."/>
            <person name="Lam T.T.-Y."/>
            <person name="Chang Q."/>
            <person name="Ding S."/>
            <person name="Wang X."/>
            <person name="Zhu J."/>
            <person name="Ruan X."/>
            <person name="Zhao L."/>
            <person name="Wei J."/>
            <person name="Que T."/>
            <person name="Du C."/>
            <person name="Cheng J."/>
            <person name="Dai P."/>
            <person name="Han X."/>
            <person name="Huang E."/>
            <person name="Gao Y."/>
            <person name="Liu J."/>
            <person name="Shao H."/>
            <person name="Ye R."/>
            <person name="Li L."/>
            <person name="Wei W."/>
            <person name="Wang X."/>
            <person name="Wang C."/>
            <person name="Yang T."/>
            <person name="Huo Q."/>
            <person name="Li W."/>
            <person name="Guo W."/>
            <person name="Chen H."/>
            <person name="Zhou L."/>
            <person name="Ni X."/>
            <person name="Tian J."/>
            <person name="Zhou Y."/>
            <person name="Sheng Y."/>
            <person name="Liu T."/>
            <person name="Pan Y."/>
            <person name="Xia L."/>
            <person name="Li J."/>
            <person name="Zhao F."/>
            <person name="Cao W."/>
        </authorList>
    </citation>
    <scope>NUCLEOTIDE SEQUENCE</scope>
    <source>
        <strain evidence="1">Hyas-2018</strain>
    </source>
</reference>
<dbReference type="Proteomes" id="UP000821845">
    <property type="component" value="Chromosome 4"/>
</dbReference>
<organism evidence="1 2">
    <name type="scientific">Hyalomma asiaticum</name>
    <name type="common">Tick</name>
    <dbReference type="NCBI Taxonomy" id="266040"/>
    <lineage>
        <taxon>Eukaryota</taxon>
        <taxon>Metazoa</taxon>
        <taxon>Ecdysozoa</taxon>
        <taxon>Arthropoda</taxon>
        <taxon>Chelicerata</taxon>
        <taxon>Arachnida</taxon>
        <taxon>Acari</taxon>
        <taxon>Parasitiformes</taxon>
        <taxon>Ixodida</taxon>
        <taxon>Ixodoidea</taxon>
        <taxon>Ixodidae</taxon>
        <taxon>Hyalomminae</taxon>
        <taxon>Hyalomma</taxon>
    </lineage>
</organism>
<keyword evidence="2" id="KW-1185">Reference proteome</keyword>
<gene>
    <name evidence="1" type="ORF">HPB50_010482</name>
</gene>
<dbReference type="EMBL" id="CM023484">
    <property type="protein sequence ID" value="KAH6932874.1"/>
    <property type="molecule type" value="Genomic_DNA"/>
</dbReference>
<protein>
    <submittedName>
        <fullName evidence="1">Uncharacterized protein</fullName>
    </submittedName>
</protein>